<evidence type="ECO:0000256" key="16">
    <source>
        <dbReference type="ARBA" id="ARBA00023136"/>
    </source>
</evidence>
<evidence type="ECO:0000256" key="3">
    <source>
        <dbReference type="ARBA" id="ARBA00010525"/>
    </source>
</evidence>
<dbReference type="Proteomes" id="UP000664658">
    <property type="component" value="Unassembled WGS sequence"/>
</dbReference>
<keyword evidence="8" id="KW-1134">Transmembrane beta strand</keyword>
<dbReference type="InterPro" id="IPR003187">
    <property type="entry name" value="PLipase_A1"/>
</dbReference>
<comment type="subunit">
    <text evidence="4 20">Homodimer; dimerization is reversible, and the dimeric form is the active one.</text>
</comment>
<feature type="binding site" description="in dimeric form" evidence="19">
    <location>
        <position position="238"/>
    </location>
    <ligand>
        <name>Ca(2+)</name>
        <dbReference type="ChEBI" id="CHEBI:29108"/>
        <label>1</label>
    </ligand>
</feature>
<gene>
    <name evidence="21" type="primary">pldA</name>
    <name evidence="21" type="ORF">J2R62_03725</name>
</gene>
<feature type="chain" id="PRO_5034628094" description="Phospholipase A1" evidence="20">
    <location>
        <begin position="26"/>
        <end position="323"/>
    </location>
</feature>
<dbReference type="NCBIfam" id="NF008031">
    <property type="entry name" value="PRK10763.1"/>
    <property type="match status" value="1"/>
</dbReference>
<evidence type="ECO:0000256" key="18">
    <source>
        <dbReference type="PIRSR" id="PIRSR603187-1"/>
    </source>
</evidence>
<dbReference type="GO" id="GO:0004623">
    <property type="term" value="F:phospholipase A2 activity"/>
    <property type="evidence" value="ECO:0007669"/>
    <property type="project" value="UniProtKB-EC"/>
</dbReference>
<name>A0A8I2B4A2_PLESH</name>
<dbReference type="Gene3D" id="2.40.230.10">
    <property type="entry name" value="Phospholipase A1"/>
    <property type="match status" value="1"/>
</dbReference>
<dbReference type="GO" id="GO:0009279">
    <property type="term" value="C:cell outer membrane"/>
    <property type="evidence" value="ECO:0007669"/>
    <property type="project" value="UniProtKB-SubCell"/>
</dbReference>
<dbReference type="GO" id="GO:0005509">
    <property type="term" value="F:calcium ion binding"/>
    <property type="evidence" value="ECO:0007669"/>
    <property type="project" value="TreeGrafter"/>
</dbReference>
<evidence type="ECO:0000256" key="2">
    <source>
        <dbReference type="ARBA" id="ARBA00001604"/>
    </source>
</evidence>
<evidence type="ECO:0000313" key="21">
    <source>
        <dbReference type="EMBL" id="MBO1107338.1"/>
    </source>
</evidence>
<keyword evidence="11 20" id="KW-0732">Signal</keyword>
<dbReference type="InterPro" id="IPR036541">
    <property type="entry name" value="PLipase_A1_sf"/>
</dbReference>
<evidence type="ECO:0000256" key="9">
    <source>
        <dbReference type="ARBA" id="ARBA00022692"/>
    </source>
</evidence>
<evidence type="ECO:0000256" key="15">
    <source>
        <dbReference type="ARBA" id="ARBA00023098"/>
    </source>
</evidence>
<evidence type="ECO:0000256" key="1">
    <source>
        <dbReference type="ARBA" id="ARBA00000111"/>
    </source>
</evidence>
<comment type="similarity">
    <text evidence="3 20">Belongs to the phospholipase A1 family.</text>
</comment>
<dbReference type="PANTHER" id="PTHR40457:SF1">
    <property type="entry name" value="PHOSPHOLIPASE A1"/>
    <property type="match status" value="1"/>
</dbReference>
<sequence length="323" mass="36741">MSGMRGWLSAGLVLSSALGSASVLAQETDLDAGTAVPASEATASESVASAASRPNYAGRIANLLERHDTPFLLIPYDTNYILYTYTDRLNKDMYANRGYDADDLRKDNIKFQLSFAFPIWRGAFGHNSVIAAAYTQKSVWQATNFSISAPFLETNYEPRIFTAWSTDYNLAGWSFKELEFGFVHQSNGRGYDYFDEQDEKRDTSRSWNRIYARVMAQRGNWMVDLEPWVRVDSDKNDDNPDIVDYLGHYRLQVGYKAGDSVYSMEGRYNWDSDKGSVQLGWSYPLTPSVRFYTQLFTGYGQTMIDYNYRQTSFGIGVMLNDIM</sequence>
<evidence type="ECO:0000256" key="17">
    <source>
        <dbReference type="ARBA" id="ARBA00023237"/>
    </source>
</evidence>
<comment type="cofactor">
    <cofactor evidence="20">
        <name>Ca(2+)</name>
        <dbReference type="ChEBI" id="CHEBI:29108"/>
    </cofactor>
    <text evidence="20">Binds 1 Ca(2+) ion per monomer. In the dimeric form the Ca(2+) is bound by different amino acids with binding of each Ca(2+) shared with ligands coming from each monomer. The Ca(2+) ion may have a role in catalysis.</text>
</comment>
<evidence type="ECO:0000256" key="14">
    <source>
        <dbReference type="ARBA" id="ARBA00022963"/>
    </source>
</evidence>
<feature type="binding site" description="in dimeric form" evidence="19">
    <location>
        <position position="189"/>
    </location>
    <ligand>
        <name>Ca(2+)</name>
        <dbReference type="ChEBI" id="CHEBI:29108"/>
        <label>1</label>
    </ligand>
</feature>
<keyword evidence="14 20" id="KW-0442">Lipid degradation</keyword>
<keyword evidence="16" id="KW-0472">Membrane</keyword>
<evidence type="ECO:0000256" key="7">
    <source>
        <dbReference type="ARBA" id="ARBA00021726"/>
    </source>
</evidence>
<evidence type="ECO:0000256" key="10">
    <source>
        <dbReference type="ARBA" id="ARBA00022723"/>
    </source>
</evidence>
<proteinExistence type="inferred from homology"/>
<protein>
    <recommendedName>
        <fullName evidence="7 20">Phospholipase A1</fullName>
        <ecNumber evidence="5 20">3.1.1.32</ecNumber>
        <ecNumber evidence="6 20">3.1.1.4</ecNumber>
    </recommendedName>
    <alternativeName>
        <fullName evidence="20">Phosphatidylcholine 1-acylhydrolase</fullName>
    </alternativeName>
</protein>
<dbReference type="PRINTS" id="PR01486">
    <property type="entry name" value="PHPHLIPASEA1"/>
</dbReference>
<comment type="catalytic activity">
    <reaction evidence="1 20">
        <text>a 1,2-diacyl-sn-glycero-3-phosphocholine + H2O = a 2-acyl-sn-glycero-3-phosphocholine + a fatty acid + H(+)</text>
        <dbReference type="Rhea" id="RHEA:18689"/>
        <dbReference type="ChEBI" id="CHEBI:15377"/>
        <dbReference type="ChEBI" id="CHEBI:15378"/>
        <dbReference type="ChEBI" id="CHEBI:28868"/>
        <dbReference type="ChEBI" id="CHEBI:57643"/>
        <dbReference type="ChEBI" id="CHEBI:57875"/>
        <dbReference type="EC" id="3.1.1.32"/>
    </reaction>
</comment>
<feature type="binding site" description="in dimeric form" evidence="19">
    <location>
        <position position="148"/>
    </location>
    <ligand>
        <name>Ca(2+)</name>
        <dbReference type="ChEBI" id="CHEBI:29108"/>
        <label>1</label>
    </ligand>
</feature>
<evidence type="ECO:0000256" key="12">
    <source>
        <dbReference type="ARBA" id="ARBA00022801"/>
    </source>
</evidence>
<reference evidence="21" key="1">
    <citation type="submission" date="2021-03" db="EMBL/GenBank/DDBJ databases">
        <title>Plesiomonas shigelloides zfcc0051, isolated from zebrafish feces.</title>
        <authorList>
            <person name="Vanderhoek Z."/>
            <person name="Gaulke C."/>
        </authorList>
    </citation>
    <scope>NUCLEOTIDE SEQUENCE</scope>
    <source>
        <strain evidence="21">Zfcc0051</strain>
    </source>
</reference>
<keyword evidence="9" id="KW-0812">Transmembrane</keyword>
<evidence type="ECO:0000256" key="20">
    <source>
        <dbReference type="RuleBase" id="RU366027"/>
    </source>
</evidence>
<evidence type="ECO:0000256" key="19">
    <source>
        <dbReference type="PIRSR" id="PIRSR603187-2"/>
    </source>
</evidence>
<comment type="function">
    <text evidence="20">Hydrolysis of phosphatidylcholine with phospholipase A2 (EC 3.1.1.4) and phospholipase A1 (EC 3.1.1.32) activities.</text>
</comment>
<dbReference type="RefSeq" id="WP_152135407.1">
    <property type="nucleotide sequence ID" value="NZ_JAFNAA010000003.1"/>
</dbReference>
<evidence type="ECO:0000256" key="11">
    <source>
        <dbReference type="ARBA" id="ARBA00022729"/>
    </source>
</evidence>
<feature type="binding site" description="in monomeric form" evidence="19">
    <location>
        <position position="204"/>
    </location>
    <ligand>
        <name>Ca(2+)</name>
        <dbReference type="ChEBI" id="CHEBI:29108"/>
        <label>3</label>
    </ligand>
</feature>
<keyword evidence="15 20" id="KW-0443">Lipid metabolism</keyword>
<evidence type="ECO:0000313" key="22">
    <source>
        <dbReference type="Proteomes" id="UP000664658"/>
    </source>
</evidence>
<organism evidence="21 22">
    <name type="scientific">Plesiomonas shigelloides</name>
    <name type="common">Aeromonas shigelloides</name>
    <dbReference type="NCBI Taxonomy" id="703"/>
    <lineage>
        <taxon>Bacteria</taxon>
        <taxon>Pseudomonadati</taxon>
        <taxon>Pseudomonadota</taxon>
        <taxon>Gammaproteobacteria</taxon>
        <taxon>Enterobacterales</taxon>
        <taxon>Enterobacteriaceae</taxon>
        <taxon>Plesiomonas</taxon>
    </lineage>
</organism>
<evidence type="ECO:0000256" key="8">
    <source>
        <dbReference type="ARBA" id="ARBA00022452"/>
    </source>
</evidence>
<evidence type="ECO:0000256" key="4">
    <source>
        <dbReference type="ARBA" id="ARBA00011702"/>
    </source>
</evidence>
<comment type="subcellular location">
    <subcellularLocation>
        <location evidence="20">Cell outer membrane</location>
        <topology evidence="20">Multi-pass membrane protein</topology>
    </subcellularLocation>
    <text evidence="20">One of the very few enzymes located there.</text>
</comment>
<feature type="active site" description="Nucleophile" evidence="18">
    <location>
        <position position="186"/>
    </location>
</feature>
<dbReference type="EMBL" id="JAFNAA010000003">
    <property type="protein sequence ID" value="MBO1107338.1"/>
    <property type="molecule type" value="Genomic_DNA"/>
</dbReference>
<keyword evidence="17 20" id="KW-0998">Cell outer membrane</keyword>
<dbReference type="GO" id="GO:0016042">
    <property type="term" value="P:lipid catabolic process"/>
    <property type="evidence" value="ECO:0007669"/>
    <property type="project" value="UniProtKB-KW"/>
</dbReference>
<comment type="catalytic activity">
    <reaction evidence="2 20">
        <text>a 1,2-diacyl-sn-glycero-3-phosphocholine + H2O = a 1-acyl-sn-glycero-3-phosphocholine + a fatty acid + H(+)</text>
        <dbReference type="Rhea" id="RHEA:15801"/>
        <dbReference type="ChEBI" id="CHEBI:15377"/>
        <dbReference type="ChEBI" id="CHEBI:15378"/>
        <dbReference type="ChEBI" id="CHEBI:28868"/>
        <dbReference type="ChEBI" id="CHEBI:57643"/>
        <dbReference type="ChEBI" id="CHEBI:58168"/>
        <dbReference type="EC" id="3.1.1.4"/>
    </reaction>
</comment>
<keyword evidence="12 20" id="KW-0378">Hydrolase</keyword>
<dbReference type="PANTHER" id="PTHR40457">
    <property type="entry name" value="PHOSPHOLIPASE A1"/>
    <property type="match status" value="1"/>
</dbReference>
<evidence type="ECO:0000256" key="6">
    <source>
        <dbReference type="ARBA" id="ARBA00013278"/>
    </source>
</evidence>
<dbReference type="EC" id="3.1.1.32" evidence="5 20"/>
<evidence type="ECO:0000256" key="13">
    <source>
        <dbReference type="ARBA" id="ARBA00022837"/>
    </source>
</evidence>
<dbReference type="Pfam" id="PF02253">
    <property type="entry name" value="PLA1"/>
    <property type="match status" value="1"/>
</dbReference>
<evidence type="ECO:0000256" key="5">
    <source>
        <dbReference type="ARBA" id="ARBA00013179"/>
    </source>
</evidence>
<feature type="active site" description="Proton acceptor" evidence="18">
    <location>
        <position position="184"/>
    </location>
</feature>
<keyword evidence="10 19" id="KW-0479">Metal-binding</keyword>
<dbReference type="GO" id="GO:0008970">
    <property type="term" value="F:phospholipase A1 activity"/>
    <property type="evidence" value="ECO:0007669"/>
    <property type="project" value="UniProtKB-EC"/>
</dbReference>
<keyword evidence="13 19" id="KW-0106">Calcium</keyword>
<dbReference type="CDD" id="cd00541">
    <property type="entry name" value="OMPLA"/>
    <property type="match status" value="1"/>
</dbReference>
<dbReference type="SUPFAM" id="SSF56931">
    <property type="entry name" value="Outer membrane phospholipase A (OMPLA)"/>
    <property type="match status" value="1"/>
</dbReference>
<feature type="signal peptide" evidence="20">
    <location>
        <begin position="1"/>
        <end position="25"/>
    </location>
</feature>
<accession>A0A8I2B4A2</accession>
<comment type="caution">
    <text evidence="21">The sequence shown here is derived from an EMBL/GenBank/DDBJ whole genome shotgun (WGS) entry which is preliminary data.</text>
</comment>
<dbReference type="AlphaFoldDB" id="A0A8I2B4A2"/>
<dbReference type="EC" id="3.1.1.4" evidence="6 20"/>